<dbReference type="EMBL" id="CP108021">
    <property type="protein sequence ID" value="WUM20961.1"/>
    <property type="molecule type" value="Genomic_DNA"/>
</dbReference>
<reference evidence="2 3" key="1">
    <citation type="submission" date="2022-10" db="EMBL/GenBank/DDBJ databases">
        <title>The complete genomes of actinobacterial strains from the NBC collection.</title>
        <authorList>
            <person name="Joergensen T.S."/>
            <person name="Alvarez Arevalo M."/>
            <person name="Sterndorff E.B."/>
            <person name="Faurdal D."/>
            <person name="Vuksanovic O."/>
            <person name="Mourched A.-S."/>
            <person name="Charusanti P."/>
            <person name="Shaw S."/>
            <person name="Blin K."/>
            <person name="Weber T."/>
        </authorList>
    </citation>
    <scope>NUCLEOTIDE SEQUENCE [LARGE SCALE GENOMIC DNA]</scope>
    <source>
        <strain evidence="2 3">NBC_00319</strain>
    </source>
</reference>
<dbReference type="RefSeq" id="WP_328858153.1">
    <property type="nucleotide sequence ID" value="NZ_CP108021.1"/>
</dbReference>
<gene>
    <name evidence="2" type="ORF">OG579_03835</name>
</gene>
<name>A0AAU4K4G6_9NOCA</name>
<feature type="compositionally biased region" description="Basic and acidic residues" evidence="1">
    <location>
        <begin position="38"/>
        <end position="47"/>
    </location>
</feature>
<dbReference type="AlphaFoldDB" id="A0AAU4K4G6"/>
<dbReference type="KEGG" id="whr:OG579_03835"/>
<organism evidence="2 3">
    <name type="scientific">Williamsia herbipolensis</name>
    <dbReference type="NCBI Taxonomy" id="1603258"/>
    <lineage>
        <taxon>Bacteria</taxon>
        <taxon>Bacillati</taxon>
        <taxon>Actinomycetota</taxon>
        <taxon>Actinomycetes</taxon>
        <taxon>Mycobacteriales</taxon>
        <taxon>Nocardiaceae</taxon>
        <taxon>Williamsia</taxon>
    </lineage>
</organism>
<dbReference type="Proteomes" id="UP001432128">
    <property type="component" value="Chromosome"/>
</dbReference>
<evidence type="ECO:0000313" key="2">
    <source>
        <dbReference type="EMBL" id="WUM20961.1"/>
    </source>
</evidence>
<accession>A0AAU4K4G6</accession>
<keyword evidence="3" id="KW-1185">Reference proteome</keyword>
<evidence type="ECO:0000313" key="3">
    <source>
        <dbReference type="Proteomes" id="UP001432128"/>
    </source>
</evidence>
<sequence length="99" mass="11114">MIKVTPKPGGYQIRSGAFYVYVPHAEVARVVDELTRNRFPKPHDPDTHIPASHPVTDAPRRELDPCPDYLGFLAARQAEWAAFHERAAQWEAEHSVGVA</sequence>
<protein>
    <submittedName>
        <fullName evidence="2">Uncharacterized protein</fullName>
    </submittedName>
</protein>
<evidence type="ECO:0000256" key="1">
    <source>
        <dbReference type="SAM" id="MobiDB-lite"/>
    </source>
</evidence>
<proteinExistence type="predicted"/>
<feature type="region of interest" description="Disordered" evidence="1">
    <location>
        <begin position="38"/>
        <end position="60"/>
    </location>
</feature>